<dbReference type="SUPFAM" id="SSF51735">
    <property type="entry name" value="NAD(P)-binding Rossmann-fold domains"/>
    <property type="match status" value="1"/>
</dbReference>
<comment type="caution">
    <text evidence="1">The sequence shown here is derived from an EMBL/GenBank/DDBJ whole genome shotgun (WGS) entry which is preliminary data.</text>
</comment>
<name>A0AAD3AU77_FRATT</name>
<protein>
    <recommendedName>
        <fullName evidence="3">Ornithine cyclodeaminase</fullName>
    </recommendedName>
</protein>
<evidence type="ECO:0000313" key="1">
    <source>
        <dbReference type="EMBL" id="EZK39021.1"/>
    </source>
</evidence>
<evidence type="ECO:0008006" key="3">
    <source>
        <dbReference type="Google" id="ProtNLM"/>
    </source>
</evidence>
<accession>A0AAD3AU77</accession>
<dbReference type="Pfam" id="PF02423">
    <property type="entry name" value="OCD_Mu_crystall"/>
    <property type="match status" value="1"/>
</dbReference>
<gene>
    <name evidence="1" type="ORF">P250_03808</name>
</gene>
<evidence type="ECO:0000313" key="2">
    <source>
        <dbReference type="Proteomes" id="UP000023806"/>
    </source>
</evidence>
<dbReference type="AlphaFoldDB" id="A0AAD3AU77"/>
<organism evidence="1 2">
    <name type="scientific">Francisella tularensis subsp. tularensis str. SCHU S4 substr. FSC237</name>
    <dbReference type="NCBI Taxonomy" id="1341660"/>
    <lineage>
        <taxon>Bacteria</taxon>
        <taxon>Pseudomonadati</taxon>
        <taxon>Pseudomonadota</taxon>
        <taxon>Gammaproteobacteria</taxon>
        <taxon>Thiotrichales</taxon>
        <taxon>Francisellaceae</taxon>
        <taxon>Francisella</taxon>
    </lineage>
</organism>
<dbReference type="InterPro" id="IPR023401">
    <property type="entry name" value="ODC_N"/>
</dbReference>
<dbReference type="InterPro" id="IPR003462">
    <property type="entry name" value="ODC_Mu_crystall"/>
</dbReference>
<reference evidence="1 2" key="1">
    <citation type="submission" date="2014-03" db="EMBL/GenBank/DDBJ databases">
        <title>The Genome Sequence of Francisella tularensis subsp. tularensis str. SCHU S4 substr. FSC043.</title>
        <authorList>
            <consortium name="The Broad Institute Genomics Platform"/>
            <consortium name="The Broad Institute Genome Sequencing Center for Infectious Disease"/>
            <person name="Chapman S.B."/>
            <person name="Guina T."/>
            <person name="Gelhaus C."/>
            <person name="Comer J."/>
            <person name="Sellati T."/>
            <person name="Sjostedt A."/>
            <person name="Young S.K."/>
            <person name="Zeng Q."/>
            <person name="Gargeya S."/>
            <person name="Abouelleil A."/>
            <person name="Alvarado L."/>
            <person name="Chapman S.B."/>
            <person name="Gainer-Dewar J."/>
            <person name="Goldberg J."/>
            <person name="Griggs A."/>
            <person name="Gujja S."/>
            <person name="Hansen M."/>
            <person name="Howarth C."/>
            <person name="Imamovic A."/>
            <person name="Larimer J."/>
            <person name="Murphy C."/>
            <person name="Naylor J."/>
            <person name="Pearson M."/>
            <person name="Poon T.W."/>
            <person name="Priest M."/>
            <person name="Roberts A."/>
            <person name="Saif S."/>
            <person name="Shea T."/>
            <person name="Sykes S."/>
            <person name="Wortman J."/>
            <person name="Nusbaum C."/>
            <person name="Birren B."/>
        </authorList>
    </citation>
    <scope>NUCLEOTIDE SEQUENCE [LARGE SCALE GENOMIC DNA]</scope>
    <source>
        <strain evidence="1 2">Schu S4</strain>
    </source>
</reference>
<sequence>MDILFRSKVVVEYKEQSMIEGEIQNLSPQQVEQVLHAEVWEILTGNKKGRENDKEITIYDSVGFAIEDFSALRLTLDLAEKYDIGSQMDMVPPIKDPKNLFSVL</sequence>
<dbReference type="Proteomes" id="UP000023806">
    <property type="component" value="Unassembled WGS sequence"/>
</dbReference>
<dbReference type="EMBL" id="JIDS01000002">
    <property type="protein sequence ID" value="EZK39021.1"/>
    <property type="molecule type" value="Genomic_DNA"/>
</dbReference>
<dbReference type="Gene3D" id="3.30.1780.10">
    <property type="entry name" value="ornithine cyclodeaminase, domain 1"/>
    <property type="match status" value="1"/>
</dbReference>
<dbReference type="InterPro" id="IPR036291">
    <property type="entry name" value="NAD(P)-bd_dom_sf"/>
</dbReference>
<proteinExistence type="predicted"/>